<evidence type="ECO:0000256" key="1">
    <source>
        <dbReference type="ARBA" id="ARBA00000085"/>
    </source>
</evidence>
<evidence type="ECO:0000259" key="19">
    <source>
        <dbReference type="PROSITE" id="PS50109"/>
    </source>
</evidence>
<keyword evidence="5" id="KW-0997">Cell inner membrane</keyword>
<evidence type="ECO:0000256" key="3">
    <source>
        <dbReference type="ARBA" id="ARBA00012438"/>
    </source>
</evidence>
<dbReference type="SUPFAM" id="SSF47384">
    <property type="entry name" value="Homodimeric domain of signal transducing histidine kinase"/>
    <property type="match status" value="1"/>
</dbReference>
<feature type="compositionally biased region" description="Gly residues" evidence="17">
    <location>
        <begin position="12"/>
        <end position="24"/>
    </location>
</feature>
<feature type="region of interest" description="Disordered" evidence="17">
    <location>
        <begin position="1"/>
        <end position="33"/>
    </location>
</feature>
<keyword evidence="12 18" id="KW-1133">Transmembrane helix</keyword>
<dbReference type="InterPro" id="IPR033479">
    <property type="entry name" value="dCache_1"/>
</dbReference>
<keyword evidence="14 18" id="KW-0472">Membrane</keyword>
<comment type="caution">
    <text evidence="20">The sequence shown here is derived from an EMBL/GenBank/DDBJ whole genome shotgun (WGS) entry which is preliminary data.</text>
</comment>
<dbReference type="InterPro" id="IPR003661">
    <property type="entry name" value="HisK_dim/P_dom"/>
</dbReference>
<dbReference type="EMBL" id="PVHK01000098">
    <property type="protein sequence ID" value="PRH41685.1"/>
    <property type="molecule type" value="Genomic_DNA"/>
</dbReference>
<dbReference type="PRINTS" id="PR00344">
    <property type="entry name" value="BCTRLSENSOR"/>
</dbReference>
<evidence type="ECO:0000256" key="2">
    <source>
        <dbReference type="ARBA" id="ARBA00004429"/>
    </source>
</evidence>
<evidence type="ECO:0000256" key="13">
    <source>
        <dbReference type="ARBA" id="ARBA00023012"/>
    </source>
</evidence>
<dbReference type="EC" id="2.7.13.3" evidence="3"/>
<evidence type="ECO:0000256" key="5">
    <source>
        <dbReference type="ARBA" id="ARBA00022519"/>
    </source>
</evidence>
<keyword evidence="4" id="KW-1003">Cell membrane</keyword>
<keyword evidence="7" id="KW-0808">Transferase</keyword>
<feature type="domain" description="Histidine kinase" evidence="19">
    <location>
        <begin position="429"/>
        <end position="663"/>
    </location>
</feature>
<evidence type="ECO:0000256" key="7">
    <source>
        <dbReference type="ARBA" id="ARBA00022679"/>
    </source>
</evidence>
<comment type="subcellular location">
    <subcellularLocation>
        <location evidence="2">Cell inner membrane</location>
        <topology evidence="2">Multi-pass membrane protein</topology>
    </subcellularLocation>
</comment>
<dbReference type="InterPro" id="IPR017055">
    <property type="entry name" value="Sig_transdc_His_kinase_DctB"/>
</dbReference>
<gene>
    <name evidence="20" type="ORF">C6T65_14080</name>
</gene>
<keyword evidence="8 18" id="KW-0812">Transmembrane</keyword>
<dbReference type="Gene3D" id="1.10.287.130">
    <property type="match status" value="1"/>
</dbReference>
<dbReference type="PANTHER" id="PTHR43065">
    <property type="entry name" value="SENSOR HISTIDINE KINASE"/>
    <property type="match status" value="1"/>
</dbReference>
<keyword evidence="13" id="KW-0902">Two-component regulatory system</keyword>
<feature type="coiled-coil region" evidence="16">
    <location>
        <begin position="365"/>
        <end position="406"/>
    </location>
</feature>
<evidence type="ECO:0000256" key="6">
    <source>
        <dbReference type="ARBA" id="ARBA00022553"/>
    </source>
</evidence>
<dbReference type="SMART" id="SM00387">
    <property type="entry name" value="HATPase_c"/>
    <property type="match status" value="1"/>
</dbReference>
<dbReference type="InterPro" id="IPR003594">
    <property type="entry name" value="HATPase_dom"/>
</dbReference>
<dbReference type="GO" id="GO:0000155">
    <property type="term" value="F:phosphorelay sensor kinase activity"/>
    <property type="evidence" value="ECO:0007669"/>
    <property type="project" value="InterPro"/>
</dbReference>
<evidence type="ECO:0000256" key="8">
    <source>
        <dbReference type="ARBA" id="ARBA00022692"/>
    </source>
</evidence>
<comment type="catalytic activity">
    <reaction evidence="1">
        <text>ATP + protein L-histidine = ADP + protein N-phospho-L-histidine.</text>
        <dbReference type="EC" id="2.7.13.3"/>
    </reaction>
</comment>
<dbReference type="Proteomes" id="UP000237632">
    <property type="component" value="Unassembled WGS sequence"/>
</dbReference>
<evidence type="ECO:0000256" key="18">
    <source>
        <dbReference type="SAM" id="Phobius"/>
    </source>
</evidence>
<accession>A0AA45BCI0</accession>
<dbReference type="GO" id="GO:0005886">
    <property type="term" value="C:plasma membrane"/>
    <property type="evidence" value="ECO:0007669"/>
    <property type="project" value="UniProtKB-SubCell"/>
</dbReference>
<evidence type="ECO:0000313" key="21">
    <source>
        <dbReference type="Proteomes" id="UP000237632"/>
    </source>
</evidence>
<dbReference type="Pfam" id="PF02518">
    <property type="entry name" value="HATPase_c"/>
    <property type="match status" value="1"/>
</dbReference>
<dbReference type="AlphaFoldDB" id="A0AA45BCI0"/>
<dbReference type="InterPro" id="IPR029151">
    <property type="entry name" value="Sensor-like_sf"/>
</dbReference>
<dbReference type="PANTHER" id="PTHR43065:SF46">
    <property type="entry name" value="C4-DICARBOXYLATE TRANSPORT SENSOR PROTEIN DCTB"/>
    <property type="match status" value="1"/>
</dbReference>
<evidence type="ECO:0000256" key="15">
    <source>
        <dbReference type="ARBA" id="ARBA00073143"/>
    </source>
</evidence>
<dbReference type="FunFam" id="1.10.287.130:FF:000049">
    <property type="entry name" value="C4-dicarboxylate transport sensor protein DctB"/>
    <property type="match status" value="1"/>
</dbReference>
<evidence type="ECO:0000256" key="17">
    <source>
        <dbReference type="SAM" id="MobiDB-lite"/>
    </source>
</evidence>
<dbReference type="PIRSF" id="PIRSF036431">
    <property type="entry name" value="STHK_DctB"/>
    <property type="match status" value="1"/>
</dbReference>
<dbReference type="Gene3D" id="3.30.565.10">
    <property type="entry name" value="Histidine kinase-like ATPase, C-terminal domain"/>
    <property type="match status" value="1"/>
</dbReference>
<dbReference type="GO" id="GO:0005524">
    <property type="term" value="F:ATP binding"/>
    <property type="evidence" value="ECO:0007669"/>
    <property type="project" value="UniProtKB-KW"/>
</dbReference>
<evidence type="ECO:0000256" key="4">
    <source>
        <dbReference type="ARBA" id="ARBA00022475"/>
    </source>
</evidence>
<dbReference type="Gene3D" id="3.30.450.20">
    <property type="entry name" value="PAS domain"/>
    <property type="match status" value="2"/>
</dbReference>
<dbReference type="InterPro" id="IPR004358">
    <property type="entry name" value="Sig_transdc_His_kin-like_C"/>
</dbReference>
<evidence type="ECO:0000256" key="9">
    <source>
        <dbReference type="ARBA" id="ARBA00022741"/>
    </source>
</evidence>
<dbReference type="CDD" id="cd00082">
    <property type="entry name" value="HisKA"/>
    <property type="match status" value="1"/>
</dbReference>
<evidence type="ECO:0000256" key="16">
    <source>
        <dbReference type="SAM" id="Coils"/>
    </source>
</evidence>
<feature type="transmembrane region" description="Helical" evidence="18">
    <location>
        <begin position="45"/>
        <end position="67"/>
    </location>
</feature>
<keyword evidence="9" id="KW-0547">Nucleotide-binding</keyword>
<evidence type="ECO:0000256" key="10">
    <source>
        <dbReference type="ARBA" id="ARBA00022777"/>
    </source>
</evidence>
<dbReference type="RefSeq" id="WP_105856634.1">
    <property type="nucleotide sequence ID" value="NZ_PVHK01000098.1"/>
</dbReference>
<dbReference type="PROSITE" id="PS50109">
    <property type="entry name" value="HIS_KIN"/>
    <property type="match status" value="1"/>
</dbReference>
<dbReference type="Pfam" id="PF00512">
    <property type="entry name" value="HisKA"/>
    <property type="match status" value="1"/>
</dbReference>
<dbReference type="Pfam" id="PF02743">
    <property type="entry name" value="dCache_1"/>
    <property type="match status" value="1"/>
</dbReference>
<dbReference type="InterPro" id="IPR036097">
    <property type="entry name" value="HisK_dim/P_sf"/>
</dbReference>
<name>A0AA45BCI0_BURVI</name>
<evidence type="ECO:0000256" key="11">
    <source>
        <dbReference type="ARBA" id="ARBA00022840"/>
    </source>
</evidence>
<dbReference type="SUPFAM" id="SSF55874">
    <property type="entry name" value="ATPase domain of HSP90 chaperone/DNA topoisomerase II/histidine kinase"/>
    <property type="match status" value="1"/>
</dbReference>
<keyword evidence="10 20" id="KW-0418">Kinase</keyword>
<dbReference type="InterPro" id="IPR005467">
    <property type="entry name" value="His_kinase_dom"/>
</dbReference>
<protein>
    <recommendedName>
        <fullName evidence="15">C4-dicarboxylate transport sensor protein DctB</fullName>
        <ecNumber evidence="3">2.7.13.3</ecNumber>
    </recommendedName>
</protein>
<evidence type="ECO:0000256" key="12">
    <source>
        <dbReference type="ARBA" id="ARBA00022989"/>
    </source>
</evidence>
<sequence length="677" mass="73157">MSEQAVPPAGGAPRGGAGGAGGGRDAYDTIGDPHRQEVSSVKRRLYILVVLAAALAAACALTWSITWQRGVAELQRNAAVRVNRTTSALKSTLDRYESLPYLLGSHPYVQDLLAEPQRADLTARANRYLEDLNEHAHATVTYVVGADGLCVAASNWRAPDSFVGIEYRFRPYFIDAMNGRVGRFFGIGTISRDPGYYISQPVWRDGRIAGVVVVKLNLEWFQGADASEPLVVADDHGVVFLSSVPAWKYHTLHPLTEPVAASIYETRQYAQQPVTPLPLRVEQVLGADAEIVRVGAGRRAPRFLASKRRIGEPDWLLVTLAPLAPVDADARNATIVTGFGFVSIALLAFYWRMRRARVREMIRGRALLQQAYAELNRRVEERTADLSQANAQLQKEVGDRIRAEQELRAAHDELIQASKLAALGQMAAGITHELNQPLAALRSFSDNTRVLLDRGEQGAARENLEAIAALTERMGKITNQLKLFVGRAKPRNERALVVRALRSVLALLGERMRGVTLTLTLRDATVAPAQDAPLDLARDYPELVARCEGLRLEQVLINLLGNALDAVGGAAAAAVVAAPAIDVTIVVSAATLSIEVRDNGPGIAPDLLPRLFEPFFTTKEMGRGLGLGLAISSSIASDAGGALTARNAPDGGALFVLTLRRARTHHPDAASEPIGSR</sequence>
<proteinExistence type="predicted"/>
<dbReference type="InterPro" id="IPR036890">
    <property type="entry name" value="HATPase_C_sf"/>
</dbReference>
<evidence type="ECO:0000313" key="20">
    <source>
        <dbReference type="EMBL" id="PRH41685.1"/>
    </source>
</evidence>
<keyword evidence="6" id="KW-0597">Phosphoprotein</keyword>
<evidence type="ECO:0000256" key="14">
    <source>
        <dbReference type="ARBA" id="ARBA00023136"/>
    </source>
</evidence>
<dbReference type="SMART" id="SM00388">
    <property type="entry name" value="HisKA"/>
    <property type="match status" value="1"/>
</dbReference>
<organism evidence="20 21">
    <name type="scientific">Burkholderia vietnamiensis</name>
    <dbReference type="NCBI Taxonomy" id="60552"/>
    <lineage>
        <taxon>Bacteria</taxon>
        <taxon>Pseudomonadati</taxon>
        <taxon>Pseudomonadota</taxon>
        <taxon>Betaproteobacteria</taxon>
        <taxon>Burkholderiales</taxon>
        <taxon>Burkholderiaceae</taxon>
        <taxon>Burkholderia</taxon>
        <taxon>Burkholderia cepacia complex</taxon>
    </lineage>
</organism>
<keyword evidence="16" id="KW-0175">Coiled coil</keyword>
<keyword evidence="11" id="KW-0067">ATP-binding</keyword>
<feature type="transmembrane region" description="Helical" evidence="18">
    <location>
        <begin position="333"/>
        <end position="351"/>
    </location>
</feature>
<reference evidence="20 21" key="1">
    <citation type="submission" date="2018-03" db="EMBL/GenBank/DDBJ databases">
        <authorList>
            <person name="Nguyen K."/>
            <person name="Fouts D."/>
            <person name="Sutton G."/>
        </authorList>
    </citation>
    <scope>NUCLEOTIDE SEQUENCE [LARGE SCALE GENOMIC DNA]</scope>
    <source>
        <strain evidence="20 21">AU3578</strain>
    </source>
</reference>
<dbReference type="SUPFAM" id="SSF103190">
    <property type="entry name" value="Sensory domain-like"/>
    <property type="match status" value="1"/>
</dbReference>